<evidence type="ECO:0000313" key="3">
    <source>
        <dbReference type="Proteomes" id="UP000682982"/>
    </source>
</evidence>
<feature type="transmembrane region" description="Helical" evidence="1">
    <location>
        <begin position="37"/>
        <end position="58"/>
    </location>
</feature>
<evidence type="ECO:0000256" key="1">
    <source>
        <dbReference type="SAM" id="Phobius"/>
    </source>
</evidence>
<evidence type="ECO:0000313" key="2">
    <source>
        <dbReference type="EMBL" id="MBR7793909.1"/>
    </source>
</evidence>
<dbReference type="RefSeq" id="WP_212679859.1">
    <property type="nucleotide sequence ID" value="NZ_JAGSPK010000006.1"/>
</dbReference>
<feature type="transmembrane region" description="Helical" evidence="1">
    <location>
        <begin position="94"/>
        <end position="113"/>
    </location>
</feature>
<dbReference type="InterPro" id="IPR046730">
    <property type="entry name" value="DUF6622"/>
</dbReference>
<organism evidence="2 3">
    <name type="scientific">Undibacterium rivi</name>
    <dbReference type="NCBI Taxonomy" id="2828729"/>
    <lineage>
        <taxon>Bacteria</taxon>
        <taxon>Pseudomonadati</taxon>
        <taxon>Pseudomonadota</taxon>
        <taxon>Betaproteobacteria</taxon>
        <taxon>Burkholderiales</taxon>
        <taxon>Oxalobacteraceae</taxon>
        <taxon>Undibacterium</taxon>
    </lineage>
</organism>
<dbReference type="EMBL" id="JAGSPK010000006">
    <property type="protein sequence ID" value="MBR7793909.1"/>
    <property type="molecule type" value="Genomic_DNA"/>
</dbReference>
<sequence length="186" mass="20680">MLQQILINTPIWVWALLAFLIYRGVLMSRDRQVTLRATFILPLLMLGLSLQGLIQHFGVRFESVGLWLLAAVCVSALYATHFGKNGVQVVSERLIQLQGSWMPLVLMMSIFFLKYCENIAVVVQPELRSNIVFISVCSVSFGIMNGLFFGKLLRVLSLLAKHKQPALMKTASMLTLADGHGAGETV</sequence>
<feature type="transmembrane region" description="Helical" evidence="1">
    <location>
        <begin position="64"/>
        <end position="82"/>
    </location>
</feature>
<name>A0ABS5H748_9BURK</name>
<gene>
    <name evidence="2" type="ORF">KDM87_15055</name>
</gene>
<protein>
    <recommendedName>
        <fullName evidence="4">Transmembrane protein</fullName>
    </recommendedName>
</protein>
<evidence type="ECO:0008006" key="4">
    <source>
        <dbReference type="Google" id="ProtNLM"/>
    </source>
</evidence>
<reference evidence="2 3" key="1">
    <citation type="submission" date="2021-04" db="EMBL/GenBank/DDBJ databases">
        <title>novel species isolated from subtropical streams in China.</title>
        <authorList>
            <person name="Lu H."/>
        </authorList>
    </citation>
    <scope>NUCLEOTIDE SEQUENCE [LARGE SCALE GENOMIC DNA]</scope>
    <source>
        <strain evidence="2 3">FT147W</strain>
    </source>
</reference>
<dbReference type="Pfam" id="PF20327">
    <property type="entry name" value="DUF6622"/>
    <property type="match status" value="1"/>
</dbReference>
<keyword evidence="1" id="KW-0472">Membrane</keyword>
<keyword evidence="3" id="KW-1185">Reference proteome</keyword>
<keyword evidence="1" id="KW-0812">Transmembrane</keyword>
<comment type="caution">
    <text evidence="2">The sequence shown here is derived from an EMBL/GenBank/DDBJ whole genome shotgun (WGS) entry which is preliminary data.</text>
</comment>
<feature type="transmembrane region" description="Helical" evidence="1">
    <location>
        <begin position="6"/>
        <end position="25"/>
    </location>
</feature>
<dbReference type="Proteomes" id="UP000682982">
    <property type="component" value="Unassembled WGS sequence"/>
</dbReference>
<accession>A0ABS5H748</accession>
<feature type="transmembrane region" description="Helical" evidence="1">
    <location>
        <begin position="133"/>
        <end position="153"/>
    </location>
</feature>
<keyword evidence="1" id="KW-1133">Transmembrane helix</keyword>
<proteinExistence type="predicted"/>